<reference evidence="2" key="2">
    <citation type="submission" date="2018-02" db="UniProtKB">
        <authorList>
            <consortium name="EnsemblPlants"/>
        </authorList>
    </citation>
    <scope>IDENTIFICATION</scope>
    <source>
        <strain evidence="2">Williams 82</strain>
    </source>
</reference>
<evidence type="ECO:0000313" key="3">
    <source>
        <dbReference type="Proteomes" id="UP000008827"/>
    </source>
</evidence>
<dbReference type="EMBL" id="CM000851">
    <property type="protein sequence ID" value="KRH00446.1"/>
    <property type="molecule type" value="Genomic_DNA"/>
</dbReference>
<dbReference type="Gramene" id="KRH00446">
    <property type="protein sequence ID" value="KRH00446"/>
    <property type="gene ID" value="GLYMA_18G213800"/>
</dbReference>
<dbReference type="STRING" id="3847.A0A0R0F2U9"/>
<name>A0A0R0F2U9_SOYBN</name>
<evidence type="ECO:0000313" key="2">
    <source>
        <dbReference type="EnsemblPlants" id="KRH00446"/>
    </source>
</evidence>
<protein>
    <submittedName>
        <fullName evidence="1 2">Uncharacterized protein</fullName>
    </submittedName>
</protein>
<keyword evidence="3" id="KW-1185">Reference proteome</keyword>
<dbReference type="AlphaFoldDB" id="A0A0R0F2U9"/>
<proteinExistence type="predicted"/>
<reference evidence="1" key="3">
    <citation type="submission" date="2018-07" db="EMBL/GenBank/DDBJ databases">
        <title>WGS assembly of Glycine max.</title>
        <authorList>
            <person name="Schmutz J."/>
            <person name="Cannon S."/>
            <person name="Schlueter J."/>
            <person name="Ma J."/>
            <person name="Mitros T."/>
            <person name="Nelson W."/>
            <person name="Hyten D."/>
            <person name="Song Q."/>
            <person name="Thelen J."/>
            <person name="Cheng J."/>
            <person name="Xu D."/>
            <person name="Hellsten U."/>
            <person name="May G."/>
            <person name="Yu Y."/>
            <person name="Sakurai T."/>
            <person name="Umezawa T."/>
            <person name="Bhattacharyya M."/>
            <person name="Sandhu D."/>
            <person name="Valliyodan B."/>
            <person name="Lindquist E."/>
            <person name="Peto M."/>
            <person name="Grant D."/>
            <person name="Shu S."/>
            <person name="Goodstein D."/>
            <person name="Barry K."/>
            <person name="Futrell-Griggs M."/>
            <person name="Abernathy B."/>
            <person name="Du J."/>
            <person name="Tian Z."/>
            <person name="Zhu L."/>
            <person name="Gill N."/>
            <person name="Joshi T."/>
            <person name="Libault M."/>
            <person name="Sethuraman A."/>
            <person name="Zhang X."/>
            <person name="Shinozaki K."/>
            <person name="Nguyen H."/>
            <person name="Wing R."/>
            <person name="Cregan P."/>
            <person name="Specht J."/>
            <person name="Grimwood J."/>
            <person name="Rokhsar D."/>
            <person name="Stacey G."/>
            <person name="Shoemaker R."/>
            <person name="Jackson S."/>
        </authorList>
    </citation>
    <scope>NUCLEOTIDE SEQUENCE</scope>
    <source>
        <tissue evidence="1">Callus</tissue>
    </source>
</reference>
<organism evidence="1">
    <name type="scientific">Glycine max</name>
    <name type="common">Soybean</name>
    <name type="synonym">Glycine hispida</name>
    <dbReference type="NCBI Taxonomy" id="3847"/>
    <lineage>
        <taxon>Eukaryota</taxon>
        <taxon>Viridiplantae</taxon>
        <taxon>Streptophyta</taxon>
        <taxon>Embryophyta</taxon>
        <taxon>Tracheophyta</taxon>
        <taxon>Spermatophyta</taxon>
        <taxon>Magnoliopsida</taxon>
        <taxon>eudicotyledons</taxon>
        <taxon>Gunneridae</taxon>
        <taxon>Pentapetalae</taxon>
        <taxon>rosids</taxon>
        <taxon>fabids</taxon>
        <taxon>Fabales</taxon>
        <taxon>Fabaceae</taxon>
        <taxon>Papilionoideae</taxon>
        <taxon>50 kb inversion clade</taxon>
        <taxon>NPAAA clade</taxon>
        <taxon>indigoferoid/millettioid clade</taxon>
        <taxon>Phaseoleae</taxon>
        <taxon>Glycine</taxon>
        <taxon>Glycine subgen. Soja</taxon>
    </lineage>
</organism>
<sequence length="106" mass="12326">MTEEFTLTPIIGEFGGSRLGLSKGTTWCSFRYSQNVEIAKKLGLRFCGMDLTVKMGSSWWLYALRDGRFFELSCQLREENFTVESAVVRALFWVNDKGYFYSDRDY</sequence>
<dbReference type="Proteomes" id="UP000008827">
    <property type="component" value="Chromosome 18"/>
</dbReference>
<evidence type="ECO:0000313" key="1">
    <source>
        <dbReference type="EMBL" id="KRH00446.1"/>
    </source>
</evidence>
<dbReference type="InParanoid" id="A0A0R0F2U9"/>
<dbReference type="EnsemblPlants" id="KRH00446">
    <property type="protein sequence ID" value="KRH00446"/>
    <property type="gene ID" value="GLYMA_18G213800"/>
</dbReference>
<accession>A0A0R0F2U9</accession>
<gene>
    <name evidence="1" type="ORF">GLYMA_18G213800</name>
</gene>
<reference evidence="1 2" key="1">
    <citation type="journal article" date="2010" name="Nature">
        <title>Genome sequence of the palaeopolyploid soybean.</title>
        <authorList>
            <person name="Schmutz J."/>
            <person name="Cannon S.B."/>
            <person name="Schlueter J."/>
            <person name="Ma J."/>
            <person name="Mitros T."/>
            <person name="Nelson W."/>
            <person name="Hyten D.L."/>
            <person name="Song Q."/>
            <person name="Thelen J.J."/>
            <person name="Cheng J."/>
            <person name="Xu D."/>
            <person name="Hellsten U."/>
            <person name="May G.D."/>
            <person name="Yu Y."/>
            <person name="Sakurai T."/>
            <person name="Umezawa T."/>
            <person name="Bhattacharyya M.K."/>
            <person name="Sandhu D."/>
            <person name="Valliyodan B."/>
            <person name="Lindquist E."/>
            <person name="Peto M."/>
            <person name="Grant D."/>
            <person name="Shu S."/>
            <person name="Goodstein D."/>
            <person name="Barry K."/>
            <person name="Futrell-Griggs M."/>
            <person name="Abernathy B."/>
            <person name="Du J."/>
            <person name="Tian Z."/>
            <person name="Zhu L."/>
            <person name="Gill N."/>
            <person name="Joshi T."/>
            <person name="Libault M."/>
            <person name="Sethuraman A."/>
            <person name="Zhang X.-C."/>
            <person name="Shinozaki K."/>
            <person name="Nguyen H.T."/>
            <person name="Wing R.A."/>
            <person name="Cregan P."/>
            <person name="Specht J."/>
            <person name="Grimwood J."/>
            <person name="Rokhsar D."/>
            <person name="Stacey G."/>
            <person name="Shoemaker R.C."/>
            <person name="Jackson S.A."/>
        </authorList>
    </citation>
    <scope>NUCLEOTIDE SEQUENCE</scope>
    <source>
        <strain evidence="2">cv. Williams 82</strain>
        <tissue evidence="1">Callus</tissue>
    </source>
</reference>